<sequence length="275" mass="29430">HRNPAPPSELGDGLVLVAEFSSPHNHIRVVDVSPLAHPDHPLSRSRLLLPRLAQTPSLPTSTYFDLFASLPPILPPGPLALLGFGAGSAARLVLALHPGARIHGYELDPCVLAFARRFFALADLEARHPLRLTVHEADALAGPAASVPGGFAGLMVDLFLRGSVVPELQDAATWAALKGRVRDGGRVMVNLGGRCVEAEERRDGDAVMRATLGAMREAFGAHQVFVLSLGRGGGDDDSFVALTGPLPNSEQWKRKLPPALRGYVDLWRPCSDLLR</sequence>
<gene>
    <name evidence="2" type="ORF">ACMD2_27439</name>
</gene>
<dbReference type="Proteomes" id="UP000092600">
    <property type="component" value="Unassembled WGS sequence"/>
</dbReference>
<organism evidence="2 3">
    <name type="scientific">Ananas comosus</name>
    <name type="common">Pineapple</name>
    <name type="synonym">Ananas ananas</name>
    <dbReference type="NCBI Taxonomy" id="4615"/>
    <lineage>
        <taxon>Eukaryota</taxon>
        <taxon>Viridiplantae</taxon>
        <taxon>Streptophyta</taxon>
        <taxon>Embryophyta</taxon>
        <taxon>Tracheophyta</taxon>
        <taxon>Spermatophyta</taxon>
        <taxon>Magnoliopsida</taxon>
        <taxon>Liliopsida</taxon>
        <taxon>Poales</taxon>
        <taxon>Bromeliaceae</taxon>
        <taxon>Bromelioideae</taxon>
        <taxon>Ananas</taxon>
    </lineage>
</organism>
<evidence type="ECO:0000313" key="3">
    <source>
        <dbReference type="Proteomes" id="UP000092600"/>
    </source>
</evidence>
<dbReference type="PANTHER" id="PTHR43317:SF1">
    <property type="entry name" value="THERMOSPERMINE SYNTHASE ACAULIS5"/>
    <property type="match status" value="1"/>
</dbReference>
<name>A0A199UK29_ANACO</name>
<dbReference type="GO" id="GO:0010487">
    <property type="term" value="F:thermospermine synthase activity"/>
    <property type="evidence" value="ECO:0007669"/>
    <property type="project" value="TreeGrafter"/>
</dbReference>
<dbReference type="EMBL" id="LSRQ01007432">
    <property type="protein sequence ID" value="OAY64940.1"/>
    <property type="molecule type" value="Genomic_DNA"/>
</dbReference>
<accession>A0A199UK29</accession>
<comment type="caution">
    <text evidence="2">The sequence shown here is derived from an EMBL/GenBank/DDBJ whole genome shotgun (WGS) entry which is preliminary data.</text>
</comment>
<reference evidence="2 3" key="1">
    <citation type="journal article" date="2016" name="DNA Res.">
        <title>The draft genome of MD-2 pineapple using hybrid error correction of long reads.</title>
        <authorList>
            <person name="Redwan R.M."/>
            <person name="Saidin A."/>
            <person name="Kumar S.V."/>
        </authorList>
    </citation>
    <scope>NUCLEOTIDE SEQUENCE [LARGE SCALE GENOMIC DNA]</scope>
    <source>
        <strain evidence="3">cv. MD2</strain>
        <tissue evidence="2">Leaf</tissue>
    </source>
</reference>
<dbReference type="AlphaFoldDB" id="A0A199UK29"/>
<dbReference type="STRING" id="4615.A0A199UK29"/>
<dbReference type="PANTHER" id="PTHR43317">
    <property type="entry name" value="THERMOSPERMINE SYNTHASE ACAULIS5"/>
    <property type="match status" value="1"/>
</dbReference>
<keyword evidence="1" id="KW-0620">Polyamine biosynthesis</keyword>
<proteinExistence type="predicted"/>
<dbReference type="Gene3D" id="3.40.50.150">
    <property type="entry name" value="Vaccinia Virus protein VP39"/>
    <property type="match status" value="1"/>
</dbReference>
<evidence type="ECO:0000256" key="1">
    <source>
        <dbReference type="ARBA" id="ARBA00023115"/>
    </source>
</evidence>
<dbReference type="GO" id="GO:0006596">
    <property type="term" value="P:polyamine biosynthetic process"/>
    <property type="evidence" value="ECO:0007669"/>
    <property type="project" value="UniProtKB-KW"/>
</dbReference>
<dbReference type="SUPFAM" id="SSF53335">
    <property type="entry name" value="S-adenosyl-L-methionine-dependent methyltransferases"/>
    <property type="match status" value="1"/>
</dbReference>
<evidence type="ECO:0008006" key="4">
    <source>
        <dbReference type="Google" id="ProtNLM"/>
    </source>
</evidence>
<feature type="non-terminal residue" evidence="2">
    <location>
        <position position="1"/>
    </location>
</feature>
<evidence type="ECO:0000313" key="2">
    <source>
        <dbReference type="EMBL" id="OAY64940.1"/>
    </source>
</evidence>
<dbReference type="InterPro" id="IPR029063">
    <property type="entry name" value="SAM-dependent_MTases_sf"/>
</dbReference>
<protein>
    <recommendedName>
        <fullName evidence="4">Methyltransferase-like protein 13</fullName>
    </recommendedName>
</protein>